<reference evidence="1 2" key="1">
    <citation type="submission" date="2023-07" db="EMBL/GenBank/DDBJ databases">
        <title>Genomic Encyclopedia of Type Strains, Phase IV (KMG-IV): sequencing the most valuable type-strain genomes for metagenomic binning, comparative biology and taxonomic classification.</title>
        <authorList>
            <person name="Goeker M."/>
        </authorList>
    </citation>
    <scope>NUCLEOTIDE SEQUENCE [LARGE SCALE GENOMIC DNA]</scope>
    <source>
        <strain evidence="1 2">DSM 19922</strain>
    </source>
</reference>
<organism evidence="1 2">
    <name type="scientific">Azospirillum picis</name>
    <dbReference type="NCBI Taxonomy" id="488438"/>
    <lineage>
        <taxon>Bacteria</taxon>
        <taxon>Pseudomonadati</taxon>
        <taxon>Pseudomonadota</taxon>
        <taxon>Alphaproteobacteria</taxon>
        <taxon>Rhodospirillales</taxon>
        <taxon>Azospirillaceae</taxon>
        <taxon>Azospirillum</taxon>
    </lineage>
</organism>
<proteinExistence type="predicted"/>
<evidence type="ECO:0000313" key="1">
    <source>
        <dbReference type="EMBL" id="MDQ0537319.1"/>
    </source>
</evidence>
<gene>
    <name evidence="1" type="ORF">QO018_006221</name>
</gene>
<sequence length="159" mass="17128">MAKAISTAKMRVFIEAGTECDTLSEYDALTWVRVGQLLDVGEFGAQYQEVTYTTIDDGVVHRLKGALDNGTFSITVARNPEDEGQGDVLAGLDSYENVNIKVELNDKPAGASAKPTRFCFPAKIFSYKNQFGDANQVTKAVINVGIDGFIIEGPRATGA</sequence>
<keyword evidence="2" id="KW-1185">Reference proteome</keyword>
<dbReference type="Proteomes" id="UP001244552">
    <property type="component" value="Unassembled WGS sequence"/>
</dbReference>
<name>A0ABU0MVG9_9PROT</name>
<comment type="caution">
    <text evidence="1">The sequence shown here is derived from an EMBL/GenBank/DDBJ whole genome shotgun (WGS) entry which is preliminary data.</text>
</comment>
<dbReference type="Gene3D" id="4.10.410.40">
    <property type="match status" value="1"/>
</dbReference>
<dbReference type="RefSeq" id="WP_209991024.1">
    <property type="nucleotide sequence ID" value="NZ_JAGINO010000040.1"/>
</dbReference>
<evidence type="ECO:0000313" key="2">
    <source>
        <dbReference type="Proteomes" id="UP001244552"/>
    </source>
</evidence>
<dbReference type="EMBL" id="JAUSVU010000043">
    <property type="protein sequence ID" value="MDQ0537319.1"/>
    <property type="molecule type" value="Genomic_DNA"/>
</dbReference>
<accession>A0ABU0MVG9</accession>
<protein>
    <submittedName>
        <fullName evidence="1">Uncharacterized protein</fullName>
    </submittedName>
</protein>